<dbReference type="InterPro" id="IPR052205">
    <property type="entry name" value="FliO/MopB"/>
</dbReference>
<feature type="chain" id="PRO_5032985535" description="Flagellar protein" evidence="8">
    <location>
        <begin position="18"/>
        <end position="144"/>
    </location>
</feature>
<dbReference type="GO" id="GO:0009425">
    <property type="term" value="C:bacterial-type flagellum basal body"/>
    <property type="evidence" value="ECO:0007669"/>
    <property type="project" value="UniProtKB-SubCell"/>
</dbReference>
<proteinExistence type="inferred from homology"/>
<keyword evidence="3 7" id="KW-1133">Transmembrane helix</keyword>
<keyword evidence="1 7" id="KW-1003">Cell membrane</keyword>
<sequence length="144" mass="15149">MRVAVLPLVFLSVRSFAAPPAAASTPTAGSLLQVFLALLLVLAAIAACAWVLKRMTPGGMQGGAGMKVIGGVMVGPKERVVVVELADTWLVLGVTANQVNTLHTLPRPEHAESLQGANGEAPFARWLSQAMQKIPARNTTQQEQ</sequence>
<evidence type="ECO:0000256" key="3">
    <source>
        <dbReference type="ARBA" id="ARBA00022989"/>
    </source>
</evidence>
<accession>A0A840MUH5</accession>
<evidence type="ECO:0000256" key="2">
    <source>
        <dbReference type="ARBA" id="ARBA00022692"/>
    </source>
</evidence>
<evidence type="ECO:0000313" key="9">
    <source>
        <dbReference type="EMBL" id="MBB5020452.1"/>
    </source>
</evidence>
<evidence type="ECO:0000256" key="6">
    <source>
        <dbReference type="ARBA" id="ARBA00037937"/>
    </source>
</evidence>
<comment type="similarity">
    <text evidence="6 7">Belongs to the FliO/MopB family.</text>
</comment>
<dbReference type="InterPro" id="IPR022781">
    <property type="entry name" value="Flagellar_biosynth_FliO"/>
</dbReference>
<dbReference type="AlphaFoldDB" id="A0A840MUH5"/>
<protein>
    <recommendedName>
        <fullName evidence="7">Flagellar protein</fullName>
    </recommendedName>
</protein>
<keyword evidence="10" id="KW-1185">Reference proteome</keyword>
<evidence type="ECO:0000313" key="10">
    <source>
        <dbReference type="Proteomes" id="UP000575898"/>
    </source>
</evidence>
<dbReference type="NCBIfam" id="TIGR03500">
    <property type="entry name" value="FliO_TIGR"/>
    <property type="match status" value="1"/>
</dbReference>
<evidence type="ECO:0000256" key="4">
    <source>
        <dbReference type="ARBA" id="ARBA00023136"/>
    </source>
</evidence>
<feature type="signal peptide" evidence="8">
    <location>
        <begin position="1"/>
        <end position="17"/>
    </location>
</feature>
<gene>
    <name evidence="9" type="ORF">HNQ59_003771</name>
</gene>
<dbReference type="GO" id="GO:0044781">
    <property type="term" value="P:bacterial-type flagellum organization"/>
    <property type="evidence" value="ECO:0007669"/>
    <property type="project" value="UniProtKB-UniRule"/>
</dbReference>
<dbReference type="RefSeq" id="WP_184041842.1">
    <property type="nucleotide sequence ID" value="NZ_JACHHY010000035.1"/>
</dbReference>
<dbReference type="EMBL" id="JACHHY010000035">
    <property type="protein sequence ID" value="MBB5020452.1"/>
    <property type="molecule type" value="Genomic_DNA"/>
</dbReference>
<dbReference type="Pfam" id="PF04347">
    <property type="entry name" value="FliO"/>
    <property type="match status" value="1"/>
</dbReference>
<dbReference type="PANTHER" id="PTHR38766">
    <property type="entry name" value="FLAGELLAR PROTEIN FLIO"/>
    <property type="match status" value="1"/>
</dbReference>
<reference evidence="9 10" key="1">
    <citation type="submission" date="2020-08" db="EMBL/GenBank/DDBJ databases">
        <title>Genomic Encyclopedia of Type Strains, Phase IV (KMG-IV): sequencing the most valuable type-strain genomes for metagenomic binning, comparative biology and taxonomic classification.</title>
        <authorList>
            <person name="Goeker M."/>
        </authorList>
    </citation>
    <scope>NUCLEOTIDE SEQUENCE [LARGE SCALE GENOMIC DNA]</scope>
    <source>
        <strain evidence="9 10">DSM 27165</strain>
    </source>
</reference>
<dbReference type="GO" id="GO:0005886">
    <property type="term" value="C:plasma membrane"/>
    <property type="evidence" value="ECO:0007669"/>
    <property type="project" value="UniProtKB-SubCell"/>
</dbReference>
<keyword evidence="4 7" id="KW-0472">Membrane</keyword>
<comment type="caution">
    <text evidence="9">The sequence shown here is derived from an EMBL/GenBank/DDBJ whole genome shotgun (WGS) entry which is preliminary data.</text>
</comment>
<keyword evidence="9" id="KW-0966">Cell projection</keyword>
<keyword evidence="8" id="KW-0732">Signal</keyword>
<name>A0A840MUH5_9PROT</name>
<comment type="subcellular location">
    <subcellularLocation>
        <location evidence="7">Cell membrane</location>
    </subcellularLocation>
    <subcellularLocation>
        <location evidence="7">Bacterial flagellum basal body</location>
    </subcellularLocation>
</comment>
<keyword evidence="2 7" id="KW-0812">Transmembrane</keyword>
<dbReference type="Proteomes" id="UP000575898">
    <property type="component" value="Unassembled WGS sequence"/>
</dbReference>
<evidence type="ECO:0000256" key="1">
    <source>
        <dbReference type="ARBA" id="ARBA00022475"/>
    </source>
</evidence>
<keyword evidence="9" id="KW-0969">Cilium</keyword>
<organism evidence="9 10">
    <name type="scientific">Chitinivorax tropicus</name>
    <dbReference type="NCBI Taxonomy" id="714531"/>
    <lineage>
        <taxon>Bacteria</taxon>
        <taxon>Pseudomonadati</taxon>
        <taxon>Pseudomonadota</taxon>
        <taxon>Betaproteobacteria</taxon>
        <taxon>Chitinivorax</taxon>
    </lineage>
</organism>
<evidence type="ECO:0000256" key="5">
    <source>
        <dbReference type="ARBA" id="ARBA00023143"/>
    </source>
</evidence>
<evidence type="ECO:0000256" key="7">
    <source>
        <dbReference type="RuleBase" id="RU362064"/>
    </source>
</evidence>
<evidence type="ECO:0000256" key="8">
    <source>
        <dbReference type="SAM" id="SignalP"/>
    </source>
</evidence>
<feature type="transmembrane region" description="Helical" evidence="7">
    <location>
        <begin position="33"/>
        <end position="52"/>
    </location>
</feature>
<dbReference type="PANTHER" id="PTHR38766:SF1">
    <property type="entry name" value="FLAGELLAR PROTEIN FLIO"/>
    <property type="match status" value="1"/>
</dbReference>
<keyword evidence="9" id="KW-0282">Flagellum</keyword>
<keyword evidence="5 7" id="KW-0975">Bacterial flagellum</keyword>